<dbReference type="PANTHER" id="PTHR12558">
    <property type="entry name" value="CELL DIVISION CYCLE 16,23,27"/>
    <property type="match status" value="1"/>
</dbReference>
<feature type="region of interest" description="Disordered" evidence="1">
    <location>
        <begin position="50"/>
        <end position="96"/>
    </location>
</feature>
<dbReference type="SUPFAM" id="SSF48452">
    <property type="entry name" value="TPR-like"/>
    <property type="match status" value="2"/>
</dbReference>
<proteinExistence type="predicted"/>
<evidence type="ECO:0000313" key="2">
    <source>
        <dbReference type="EMBL" id="SBS32976.1"/>
    </source>
</evidence>
<gene>
    <name evidence="2" type="ORF">MSP8886_02618</name>
</gene>
<accession>A0A1A8TJF9</accession>
<dbReference type="Pfam" id="PF13174">
    <property type="entry name" value="TPR_6"/>
    <property type="match status" value="1"/>
</dbReference>
<dbReference type="Proteomes" id="UP000092544">
    <property type="component" value="Unassembled WGS sequence"/>
</dbReference>
<dbReference type="Pfam" id="PF13181">
    <property type="entry name" value="TPR_8"/>
    <property type="match status" value="1"/>
</dbReference>
<evidence type="ECO:0000313" key="3">
    <source>
        <dbReference type="Proteomes" id="UP000092544"/>
    </source>
</evidence>
<dbReference type="EMBL" id="FLOB01000005">
    <property type="protein sequence ID" value="SBS32976.1"/>
    <property type="molecule type" value="Genomic_DNA"/>
</dbReference>
<feature type="compositionally biased region" description="Basic and acidic residues" evidence="1">
    <location>
        <begin position="83"/>
        <end position="94"/>
    </location>
</feature>
<dbReference type="AlphaFoldDB" id="A0A1A8TJF9"/>
<sequence>MNFALGTHMPSYLHNATKVSSKYTHMRSLPSCLLIMCTLALTGCSHLPVSKQNASQERPTSASTDNPSKSNITNKDNATSTSKDTENKPPKAIKDTTTQINDKYLKAILEAEFTLQREGTEKAFGPFYKLTEQTKNTALAKHLLRIATATQNEQDIEKSANLVMSIAPHDQQAYALKFQVLAQSQRSNDAATLLESAIKHHVKLDFLPIYADENIRSNEIMGTLSDTLVLLPAQIKRNEFIQATKARLLFSQGHYTESAALTKTLIAAHNNLHKAPIYLILAYSQDQLGSRNKAIQTLEKGFANYPNEPQIITPLLNFLVQANQLKESKHVYQTAKLSPLEQIQAGIRYSNTLLTNKHPELALETLNHLPANHYGLQDQILYLKATALYQTGKKKAAIQSMQHVKGALLNSATNQMALWMYNEGREKDINKMVLDRTPPQYISDVVTTISQLHEEEHHPDLSWQLLTEALKKYPQSNALRYHKALLAENMNHWQDTIKELKVLLSKDPKNPQYLNALGYTLLTRTQDTKQAMNYIQQAYKYDPKDPAIVDSLGWGYFMLGKLKQATYYLNQAWQLYPDSDIAAHLGESLWQQKNYSQADSIWHQALQIRQSSPLLMDTIKRLNPSLIEKHATPQQKESTQ</sequence>
<dbReference type="InterPro" id="IPR011990">
    <property type="entry name" value="TPR-like_helical_dom_sf"/>
</dbReference>
<protein>
    <submittedName>
        <fullName evidence="2">Tetratricopeptide repeat protein</fullName>
    </submittedName>
</protein>
<dbReference type="SMART" id="SM00028">
    <property type="entry name" value="TPR"/>
    <property type="match status" value="3"/>
</dbReference>
<organism evidence="2 3">
    <name type="scientific">Marinomonas spartinae</name>
    <dbReference type="NCBI Taxonomy" id="1792290"/>
    <lineage>
        <taxon>Bacteria</taxon>
        <taxon>Pseudomonadati</taxon>
        <taxon>Pseudomonadota</taxon>
        <taxon>Gammaproteobacteria</taxon>
        <taxon>Oceanospirillales</taxon>
        <taxon>Oceanospirillaceae</taxon>
        <taxon>Marinomonas</taxon>
    </lineage>
</organism>
<dbReference type="Gene3D" id="1.25.40.10">
    <property type="entry name" value="Tetratricopeptide repeat domain"/>
    <property type="match status" value="2"/>
</dbReference>
<reference evidence="2 3" key="1">
    <citation type="submission" date="2016-06" db="EMBL/GenBank/DDBJ databases">
        <authorList>
            <person name="Kjaerup R.B."/>
            <person name="Dalgaard T.S."/>
            <person name="Juul-Madsen H.R."/>
        </authorList>
    </citation>
    <scope>NUCLEOTIDE SEQUENCE [LARGE SCALE GENOMIC DNA]</scope>
    <source>
        <strain evidence="2 3">CECT 8886</strain>
    </source>
</reference>
<feature type="compositionally biased region" description="Polar residues" evidence="1">
    <location>
        <begin position="50"/>
        <end position="82"/>
    </location>
</feature>
<dbReference type="PANTHER" id="PTHR12558:SF13">
    <property type="entry name" value="CELL DIVISION CYCLE PROTEIN 27 HOMOLOG"/>
    <property type="match status" value="1"/>
</dbReference>
<dbReference type="OrthoDB" id="9766710at2"/>
<dbReference type="InterPro" id="IPR019734">
    <property type="entry name" value="TPR_rpt"/>
</dbReference>
<evidence type="ECO:0000256" key="1">
    <source>
        <dbReference type="SAM" id="MobiDB-lite"/>
    </source>
</evidence>
<dbReference type="STRING" id="1792290.MSP8886_02618"/>
<keyword evidence="3" id="KW-1185">Reference proteome</keyword>
<name>A0A1A8TJF9_9GAMM</name>